<dbReference type="GO" id="GO:0051301">
    <property type="term" value="P:cell division"/>
    <property type="evidence" value="ECO:0007669"/>
    <property type="project" value="UniProtKB-KW"/>
</dbReference>
<evidence type="ECO:0000313" key="3">
    <source>
        <dbReference type="EMBL" id="KAF7600399.1"/>
    </source>
</evidence>
<evidence type="ECO:0000256" key="1">
    <source>
        <dbReference type="ARBA" id="ARBA00022741"/>
    </source>
</evidence>
<dbReference type="GO" id="GO:0005524">
    <property type="term" value="F:ATP binding"/>
    <property type="evidence" value="ECO:0007669"/>
    <property type="project" value="UniProtKB-KW"/>
</dbReference>
<accession>A0A272EUS8</accession>
<dbReference type="InterPro" id="IPR027417">
    <property type="entry name" value="P-loop_NTPase"/>
</dbReference>
<dbReference type="Gene3D" id="3.40.50.300">
    <property type="entry name" value="P-loop containing nucleotide triphosphate hydrolases"/>
    <property type="match status" value="1"/>
</dbReference>
<evidence type="ECO:0000313" key="6">
    <source>
        <dbReference type="Proteomes" id="UP000623509"/>
    </source>
</evidence>
<dbReference type="Proteomes" id="UP000216107">
    <property type="component" value="Unassembled WGS sequence"/>
</dbReference>
<name>A0A272EUS8_9RHOO</name>
<organism evidence="4 5">
    <name type="scientific">Candidatus Dactylopiibacterium carminicum</name>
    <dbReference type="NCBI Taxonomy" id="857335"/>
    <lineage>
        <taxon>Bacteria</taxon>
        <taxon>Pseudomonadati</taxon>
        <taxon>Pseudomonadota</taxon>
        <taxon>Betaproteobacteria</taxon>
        <taxon>Rhodocyclales</taxon>
        <taxon>Rhodocyclaceae</taxon>
        <taxon>Candidatus Dactylopiibacterium</taxon>
    </lineage>
</organism>
<evidence type="ECO:0000313" key="5">
    <source>
        <dbReference type="Proteomes" id="UP000216107"/>
    </source>
</evidence>
<evidence type="ECO:0000256" key="2">
    <source>
        <dbReference type="ARBA" id="ARBA00022840"/>
    </source>
</evidence>
<dbReference type="GO" id="GO:0016887">
    <property type="term" value="F:ATP hydrolysis activity"/>
    <property type="evidence" value="ECO:0007669"/>
    <property type="project" value="InterPro"/>
</dbReference>
<dbReference type="EMBL" id="NMRN01000012">
    <property type="protein sequence ID" value="PAS93857.1"/>
    <property type="molecule type" value="Genomic_DNA"/>
</dbReference>
<dbReference type="SUPFAM" id="SSF52540">
    <property type="entry name" value="P-loop containing nucleoside triphosphate hydrolases"/>
    <property type="match status" value="1"/>
</dbReference>
<comment type="caution">
    <text evidence="4">The sequence shown here is derived from an EMBL/GenBank/DDBJ whole genome shotgun (WGS) entry which is preliminary data.</text>
</comment>
<dbReference type="Pfam" id="PF03969">
    <property type="entry name" value="AFG1_ATPase"/>
    <property type="match status" value="1"/>
</dbReference>
<dbReference type="NCBIfam" id="NF040713">
    <property type="entry name" value="ZapE"/>
    <property type="match status" value="1"/>
</dbReference>
<reference evidence="4 5" key="2">
    <citation type="submission" date="2017-07" db="EMBL/GenBank/DDBJ databases">
        <title>Candidatus Dactylopiibacterium carminicum, a nitrogen-fixing symbiont of the cochineal insect Dactylopius coccus and Dactylopius opuntiae (Hemiptera: Coccoidea: Dactylopiidae).</title>
        <authorList>
            <person name="Vera A."/>
        </authorList>
    </citation>
    <scope>NUCLEOTIDE SEQUENCE [LARGE SCALE GENOMIC DNA]</scope>
    <source>
        <strain evidence="4 5">NFDCM</strain>
    </source>
</reference>
<dbReference type="PANTHER" id="PTHR12169:SF6">
    <property type="entry name" value="AFG1-LIKE ATPASE"/>
    <property type="match status" value="1"/>
</dbReference>
<keyword evidence="4" id="KW-0132">Cell division</keyword>
<evidence type="ECO:0000313" key="4">
    <source>
        <dbReference type="EMBL" id="PAS93857.1"/>
    </source>
</evidence>
<dbReference type="Proteomes" id="UP000623509">
    <property type="component" value="Unassembled WGS sequence"/>
</dbReference>
<sequence>MRDAYAAALGIRGYRADAAQRQAIERLQRLYAELLEFKARRRNRLRKLLIHPDLPRSVYLWGGVGRGKSFLMDCFFDAVPYQRKRRVHFHAFMQEIHASLRVHQTQEDPLARVADDIAKATRLLCFDEFHVADIADAMILGRLLQALFERGVVFVMTSNYPPDGLYPNGLQRQNFLPTIALIKQQFDVLEVEDGTDYRLRSLVQMDIFIVPADAAADAELAAHFGRMAANAGKPGEIVVQGRQLPVRRVAPGVVWFDFATLCGGPRAQADYLEIAREYHTLILSDVPVMKREQGNEARRFTWLVDVCYKARVKLLISAQAEAADLYREGPNAQEFPRTVSRLIEMRGAAYLGLAHRVS</sequence>
<keyword evidence="4" id="KW-0131">Cell cycle</keyword>
<proteinExistence type="predicted"/>
<keyword evidence="6" id="KW-1185">Reference proteome</keyword>
<dbReference type="OrthoDB" id="9774491at2"/>
<gene>
    <name evidence="3" type="ORF">BGI27_02995</name>
    <name evidence="4" type="ORF">CGU29_06130</name>
</gene>
<dbReference type="InterPro" id="IPR005654">
    <property type="entry name" value="ATPase_AFG1-like"/>
</dbReference>
<protein>
    <submittedName>
        <fullName evidence="4">Cell division protein ZapE</fullName>
    </submittedName>
</protein>
<dbReference type="GO" id="GO:0005737">
    <property type="term" value="C:cytoplasm"/>
    <property type="evidence" value="ECO:0007669"/>
    <property type="project" value="TreeGrafter"/>
</dbReference>
<dbReference type="AlphaFoldDB" id="A0A272EUS8"/>
<dbReference type="PANTHER" id="PTHR12169">
    <property type="entry name" value="ATPASE N2B"/>
    <property type="match status" value="1"/>
</dbReference>
<keyword evidence="1" id="KW-0547">Nucleotide-binding</keyword>
<keyword evidence="2" id="KW-0067">ATP-binding</keyword>
<reference evidence="3 6" key="1">
    <citation type="submission" date="2016-08" db="EMBL/GenBank/DDBJ databases">
        <title>Candidatus Dactylopiibacterium carminicum genome sequence.</title>
        <authorList>
            <person name="Ramirez-Puebla S.T."/>
            <person name="Ormeno-Orrillo E."/>
            <person name="Vera-Ponce De Leon A."/>
            <person name="Luis L."/>
            <person name="Sanchez-Flores A."/>
            <person name="Monica R."/>
            <person name="Martinez-Romero E."/>
        </authorList>
    </citation>
    <scope>NUCLEOTIDE SEQUENCE [LARGE SCALE GENOMIC DNA]</scope>
    <source>
        <strain evidence="3">END1</strain>
    </source>
</reference>
<dbReference type="EMBL" id="MDUX01000006">
    <property type="protein sequence ID" value="KAF7600399.1"/>
    <property type="molecule type" value="Genomic_DNA"/>
</dbReference>